<keyword evidence="1" id="KW-0472">Membrane</keyword>
<feature type="transmembrane region" description="Helical" evidence="1">
    <location>
        <begin position="47"/>
        <end position="67"/>
    </location>
</feature>
<feature type="transmembrane region" description="Helical" evidence="1">
    <location>
        <begin position="74"/>
        <end position="99"/>
    </location>
</feature>
<dbReference type="eggNOG" id="arCOG09436">
    <property type="taxonomic scope" value="Archaea"/>
</dbReference>
<dbReference type="HOGENOM" id="CLU_1060126_0_0_2"/>
<feature type="transmembrane region" description="Helical" evidence="1">
    <location>
        <begin position="21"/>
        <end position="41"/>
    </location>
</feature>
<organism evidence="2 3">
    <name type="scientific">Methanosphaerula palustris (strain ATCC BAA-1556 / DSM 19958 / E1-9c)</name>
    <dbReference type="NCBI Taxonomy" id="521011"/>
    <lineage>
        <taxon>Archaea</taxon>
        <taxon>Methanobacteriati</taxon>
        <taxon>Methanobacteriota</taxon>
        <taxon>Stenosarchaea group</taxon>
        <taxon>Methanomicrobia</taxon>
        <taxon>Methanomicrobiales</taxon>
        <taxon>Methanoregulaceae</taxon>
        <taxon>Methanosphaerula</taxon>
    </lineage>
</organism>
<evidence type="ECO:0000313" key="2">
    <source>
        <dbReference type="EMBL" id="ACL15456.1"/>
    </source>
</evidence>
<proteinExistence type="predicted"/>
<keyword evidence="1" id="KW-0812">Transmembrane</keyword>
<evidence type="ECO:0000313" key="3">
    <source>
        <dbReference type="Proteomes" id="UP000002457"/>
    </source>
</evidence>
<feature type="transmembrane region" description="Helical" evidence="1">
    <location>
        <begin position="145"/>
        <end position="172"/>
    </location>
</feature>
<accession>B8GIA5</accession>
<protein>
    <submittedName>
        <fullName evidence="2">Uncharacterized protein</fullName>
    </submittedName>
</protein>
<feature type="transmembrane region" description="Helical" evidence="1">
    <location>
        <begin position="234"/>
        <end position="257"/>
    </location>
</feature>
<feature type="transmembrane region" description="Helical" evidence="1">
    <location>
        <begin position="105"/>
        <end position="125"/>
    </location>
</feature>
<name>B8GIA5_METPE</name>
<keyword evidence="3" id="KW-1185">Reference proteome</keyword>
<sequence>MYPGTGEPQKNRVIPGSVIHLLWGMVLLTIPFCALIVFIPLEIYRFYGNFLEVGVALICMISCLYAYRAWSERIIIVLAAFAFGEYALSNTFWYLYSIVLGRQNVFFTISELGFIGFMLFFIVAFRIEFPQKPRPVSSRIVMGSLFLFIALLVLGISGVTLNTALFIFRLLILTLFMDGALDHGVDQHPLLWPGICLWSSASILDGLRDTVVITYAERVGAIPFTANHLTAYDLLSIVGPLFILSFLLIQLGIFRYINSQKN</sequence>
<reference evidence="2 3" key="1">
    <citation type="journal article" date="2015" name="Genome Announc.">
        <title>Complete Genome Sequence of Methanosphaerula palustris E1-9CT, a Hydrogenotrophic Methanogen Isolated from a Minerotrophic Fen Peatland.</title>
        <authorList>
            <person name="Cadillo-Quiroz H."/>
            <person name="Browne P."/>
            <person name="Kyrpides N."/>
            <person name="Woyke T."/>
            <person name="Goodwin L."/>
            <person name="Detter C."/>
            <person name="Yavitt J.B."/>
            <person name="Zinder S.H."/>
        </authorList>
    </citation>
    <scope>NUCLEOTIDE SEQUENCE [LARGE SCALE GENOMIC DNA]</scope>
    <source>
        <strain evidence="3">ATCC BAA-1556 / DSM 19958 / E1-9c</strain>
    </source>
</reference>
<dbReference type="KEGG" id="mpl:Mpal_0062"/>
<dbReference type="Proteomes" id="UP000002457">
    <property type="component" value="Chromosome"/>
</dbReference>
<keyword evidence="1" id="KW-1133">Transmembrane helix</keyword>
<gene>
    <name evidence="2" type="ordered locus">Mpal_0062</name>
</gene>
<dbReference type="AlphaFoldDB" id="B8GIA5"/>
<evidence type="ECO:0000256" key="1">
    <source>
        <dbReference type="SAM" id="Phobius"/>
    </source>
</evidence>
<dbReference type="EMBL" id="CP001338">
    <property type="protein sequence ID" value="ACL15456.1"/>
    <property type="molecule type" value="Genomic_DNA"/>
</dbReference>